<accession>A0A1M7ESA5</accession>
<dbReference type="Pfam" id="PF03382">
    <property type="entry name" value="DUF285"/>
    <property type="match status" value="3"/>
</dbReference>
<dbReference type="NCBIfam" id="TIGR02167">
    <property type="entry name" value="Liste_lipo_26"/>
    <property type="match status" value="8"/>
</dbReference>
<dbReference type="Gene3D" id="2.60.40.10">
    <property type="entry name" value="Immunoglobulins"/>
    <property type="match status" value="1"/>
</dbReference>
<gene>
    <name evidence="2" type="ORF">SAMN05444484_10353</name>
</gene>
<dbReference type="STRING" id="946677.SAMN05444484_10353"/>
<dbReference type="OrthoDB" id="9813840at2"/>
<dbReference type="SUPFAM" id="SSF49299">
    <property type="entry name" value="PKD domain"/>
    <property type="match status" value="1"/>
</dbReference>
<dbReference type="AlphaFoldDB" id="A0A1M7ESA5"/>
<organism evidence="2 3">
    <name type="scientific">Flavobacterium chilense</name>
    <dbReference type="NCBI Taxonomy" id="946677"/>
    <lineage>
        <taxon>Bacteria</taxon>
        <taxon>Pseudomonadati</taxon>
        <taxon>Bacteroidota</taxon>
        <taxon>Flavobacteriia</taxon>
        <taxon>Flavobacteriales</taxon>
        <taxon>Flavobacteriaceae</taxon>
        <taxon>Flavobacterium</taxon>
    </lineage>
</organism>
<dbReference type="InterPro" id="IPR000601">
    <property type="entry name" value="PKD_dom"/>
</dbReference>
<dbReference type="InterPro" id="IPR035986">
    <property type="entry name" value="PKD_dom_sf"/>
</dbReference>
<dbReference type="InterPro" id="IPR005046">
    <property type="entry name" value="DUF285"/>
</dbReference>
<feature type="domain" description="PKD" evidence="1">
    <location>
        <begin position="45"/>
        <end position="88"/>
    </location>
</feature>
<evidence type="ECO:0000313" key="3">
    <source>
        <dbReference type="Proteomes" id="UP000184028"/>
    </source>
</evidence>
<name>A0A1M7ESA5_9FLAO</name>
<dbReference type="InterPro" id="IPR013783">
    <property type="entry name" value="Ig-like_fold"/>
</dbReference>
<dbReference type="InterPro" id="IPR011889">
    <property type="entry name" value="Liste_lipo_26"/>
</dbReference>
<reference evidence="3" key="1">
    <citation type="submission" date="2016-11" db="EMBL/GenBank/DDBJ databases">
        <authorList>
            <person name="Varghese N."/>
            <person name="Submissions S."/>
        </authorList>
    </citation>
    <scope>NUCLEOTIDE SEQUENCE [LARGE SCALE GENOMIC DNA]</scope>
    <source>
        <strain evidence="3">DSM 24724</strain>
    </source>
</reference>
<sequence length="520" mass="57637">MNPLLFYEYGLSKTPPALPFVSTWKTDNVSTGSSNASQIKLPLISSGTYSFNVDWGDGMSNSITSYDQIEIMHTYATSGTYTITITGTCKGWKFNNTGDKLKILTISKWGTLKLGKNEGGYFNGCANLSLSSVEDILDLSETTSLSNAFSSCTILSTINRANEWNVSTVTDMSSLFYSAKAFNQDISNWDTSSVTNMSGMFLFAFVFNQPIGNWNTSKVTNMIEMFHTNGEFNQPIGNWNTSNVTNMSGMFGSSYVNFTKFNQDIASWDTSNVTDMSRMFYQAFSFNKPIGNWNTSKVTTMYSMFQNANVFNQAIGNWDTTKVTNMRLMFYSAYSFNQPIGTWNTSSITNMSYMFTNAYVFNQPIGTWDTSKVSDMTAMFSQAFAFNQPIGDWNTGALTNIYQMFSNSRTFNQPIGNWDTSKITNMAGVFSSSSNFNQNIGSWNISNVTNFSDFMYGKDTTTLSSTNLDAIYNGWSSRPVKPSISITFGAAKYTSASAAARAILTGTPNTWRITDGGIVA</sequence>
<dbReference type="PROSITE" id="PS50093">
    <property type="entry name" value="PKD"/>
    <property type="match status" value="1"/>
</dbReference>
<evidence type="ECO:0000313" key="2">
    <source>
        <dbReference type="EMBL" id="SHL94590.1"/>
    </source>
</evidence>
<proteinExistence type="predicted"/>
<dbReference type="EMBL" id="FRBT01000003">
    <property type="protein sequence ID" value="SHL94590.1"/>
    <property type="molecule type" value="Genomic_DNA"/>
</dbReference>
<dbReference type="Proteomes" id="UP000184028">
    <property type="component" value="Unassembled WGS sequence"/>
</dbReference>
<protein>
    <submittedName>
        <fullName evidence="2">Surface protein</fullName>
    </submittedName>
</protein>
<evidence type="ECO:0000259" key="1">
    <source>
        <dbReference type="PROSITE" id="PS50093"/>
    </source>
</evidence>
<keyword evidence="3" id="KW-1185">Reference proteome</keyword>